<dbReference type="PROSITE" id="PS00211">
    <property type="entry name" value="ABC_TRANSPORTER_1"/>
    <property type="match status" value="1"/>
</dbReference>
<dbReference type="InterPro" id="IPR003593">
    <property type="entry name" value="AAA+_ATPase"/>
</dbReference>
<keyword evidence="2" id="KW-0547">Nucleotide-binding</keyword>
<name>A0AA49GD39_9BACT</name>
<dbReference type="PANTHER" id="PTHR42781">
    <property type="entry name" value="SPERMIDINE/PUTRESCINE IMPORT ATP-BINDING PROTEIN POTA"/>
    <property type="match status" value="1"/>
</dbReference>
<dbReference type="AlphaFoldDB" id="A0AA49GD39"/>
<accession>A0AA49GD39</accession>
<dbReference type="InterPro" id="IPR003439">
    <property type="entry name" value="ABC_transporter-like_ATP-bd"/>
</dbReference>
<keyword evidence="3 5" id="KW-0067">ATP-binding</keyword>
<gene>
    <name evidence="5" type="ORF">QYS47_01535</name>
</gene>
<dbReference type="GO" id="GO:0016887">
    <property type="term" value="F:ATP hydrolysis activity"/>
    <property type="evidence" value="ECO:0007669"/>
    <property type="project" value="InterPro"/>
</dbReference>
<keyword evidence="1" id="KW-0813">Transport</keyword>
<dbReference type="InterPro" id="IPR017871">
    <property type="entry name" value="ABC_transporter-like_CS"/>
</dbReference>
<protein>
    <submittedName>
        <fullName evidence="5">ABC transporter ATP-binding protein</fullName>
    </submittedName>
</protein>
<dbReference type="InterPro" id="IPR027417">
    <property type="entry name" value="P-loop_NTPase"/>
</dbReference>
<dbReference type="PANTHER" id="PTHR42781:SF4">
    <property type="entry name" value="SPERMIDINE_PUTRESCINE IMPORT ATP-BINDING PROTEIN POTA"/>
    <property type="match status" value="1"/>
</dbReference>
<evidence type="ECO:0000313" key="5">
    <source>
        <dbReference type="EMBL" id="WKK81098.2"/>
    </source>
</evidence>
<proteinExistence type="predicted"/>
<dbReference type="Pfam" id="PF00005">
    <property type="entry name" value="ABC_tran"/>
    <property type="match status" value="1"/>
</dbReference>
<dbReference type="SUPFAM" id="SSF52540">
    <property type="entry name" value="P-loop containing nucleoside triphosphate hydrolases"/>
    <property type="match status" value="1"/>
</dbReference>
<reference evidence="5" key="1">
    <citation type="submission" date="2023-08" db="EMBL/GenBank/DDBJ databases">
        <title>Comparative genomics and taxonomic characterization of three novel marine species of genus Marivirga.</title>
        <authorList>
            <person name="Muhammad N."/>
            <person name="Kim S.-G."/>
        </authorList>
    </citation>
    <scope>NUCLEOTIDE SEQUENCE</scope>
    <source>
        <strain evidence="5">BKB1-2</strain>
    </source>
</reference>
<dbReference type="PROSITE" id="PS50893">
    <property type="entry name" value="ABC_TRANSPORTER_2"/>
    <property type="match status" value="1"/>
</dbReference>
<evidence type="ECO:0000256" key="1">
    <source>
        <dbReference type="ARBA" id="ARBA00022448"/>
    </source>
</evidence>
<dbReference type="InterPro" id="IPR050093">
    <property type="entry name" value="ABC_SmlMolc_Importer"/>
</dbReference>
<dbReference type="GO" id="GO:0005524">
    <property type="term" value="F:ATP binding"/>
    <property type="evidence" value="ECO:0007669"/>
    <property type="project" value="UniProtKB-KW"/>
</dbReference>
<dbReference type="EMBL" id="CP129968">
    <property type="protein sequence ID" value="WKK81098.2"/>
    <property type="molecule type" value="Genomic_DNA"/>
</dbReference>
<evidence type="ECO:0000259" key="4">
    <source>
        <dbReference type="PROSITE" id="PS50893"/>
    </source>
</evidence>
<feature type="domain" description="ABC transporter" evidence="4">
    <location>
        <begin position="4"/>
        <end position="237"/>
    </location>
</feature>
<sequence length="332" mass="37195">MAEILLKASCISKSFDTQILDNLSIDIAEGETHVIMGRSGQGKSTLLKILSGLLAADEGEVKFSGELLDNPDEVLVAGHEELAYVAQNFNLLHNRTVLENLKDALLAFKDEFAEQQIKQLMQLMRLEKLSSHKIESLSGGEKQRLAIARALATQPAVLLLDEPFTQLDYSTRQTLMDAIKEVRTELETSIILVSHNLFEAFYLADQIHVLDNGKIIKSDSPHSLYQNPELKAVAELLSDFVLLPSKSITNKQKRQLGIWAENVVVLEGEPSEYKFSISTKLKDCVFMGYHYRCVFVSEQGQNIIVKTNNKLESGSSFQLAFPDEYLFELKDA</sequence>
<dbReference type="SMART" id="SM00382">
    <property type="entry name" value="AAA"/>
    <property type="match status" value="1"/>
</dbReference>
<organism evidence="5">
    <name type="scientific">Marivirga arenosa</name>
    <dbReference type="NCBI Taxonomy" id="3059076"/>
    <lineage>
        <taxon>Bacteria</taxon>
        <taxon>Pseudomonadati</taxon>
        <taxon>Bacteroidota</taxon>
        <taxon>Cytophagia</taxon>
        <taxon>Cytophagales</taxon>
        <taxon>Marivirgaceae</taxon>
        <taxon>Marivirga</taxon>
    </lineage>
</organism>
<dbReference type="Proteomes" id="UP001232019">
    <property type="component" value="Chromosome"/>
</dbReference>
<dbReference type="RefSeq" id="WP_322348365.1">
    <property type="nucleotide sequence ID" value="NZ_CP129968.2"/>
</dbReference>
<dbReference type="Gene3D" id="3.40.50.300">
    <property type="entry name" value="P-loop containing nucleotide triphosphate hydrolases"/>
    <property type="match status" value="1"/>
</dbReference>
<evidence type="ECO:0000256" key="2">
    <source>
        <dbReference type="ARBA" id="ARBA00022741"/>
    </source>
</evidence>
<dbReference type="KEGG" id="marp:QYS47_01535"/>
<evidence type="ECO:0000256" key="3">
    <source>
        <dbReference type="ARBA" id="ARBA00022840"/>
    </source>
</evidence>